<feature type="domain" description="Ubiquitin-like" evidence="2">
    <location>
        <begin position="20"/>
        <end position="82"/>
    </location>
</feature>
<evidence type="ECO:0000259" key="2">
    <source>
        <dbReference type="PROSITE" id="PS50053"/>
    </source>
</evidence>
<evidence type="ECO:0000313" key="4">
    <source>
        <dbReference type="Proteomes" id="UP001190700"/>
    </source>
</evidence>
<proteinExistence type="predicted"/>
<reference evidence="3 4" key="1">
    <citation type="journal article" date="2015" name="Genome Biol. Evol.">
        <title>Comparative Genomics of a Bacterivorous Green Alga Reveals Evolutionary Causalities and Consequences of Phago-Mixotrophic Mode of Nutrition.</title>
        <authorList>
            <person name="Burns J.A."/>
            <person name="Paasch A."/>
            <person name="Narechania A."/>
            <person name="Kim E."/>
        </authorList>
    </citation>
    <scope>NUCLEOTIDE SEQUENCE [LARGE SCALE GENOMIC DNA]</scope>
    <source>
        <strain evidence="3 4">PLY_AMNH</strain>
    </source>
</reference>
<keyword evidence="4" id="KW-1185">Reference proteome</keyword>
<dbReference type="PROSITE" id="PS50053">
    <property type="entry name" value="UBIQUITIN_2"/>
    <property type="match status" value="1"/>
</dbReference>
<dbReference type="AlphaFoldDB" id="A0AAE0GQF5"/>
<dbReference type="SUPFAM" id="SSF56219">
    <property type="entry name" value="DNase I-like"/>
    <property type="match status" value="1"/>
</dbReference>
<evidence type="ECO:0000256" key="1">
    <source>
        <dbReference type="SAM" id="MobiDB-lite"/>
    </source>
</evidence>
<evidence type="ECO:0000313" key="3">
    <source>
        <dbReference type="EMBL" id="KAK3282313.1"/>
    </source>
</evidence>
<dbReference type="EMBL" id="LGRX02003377">
    <property type="protein sequence ID" value="KAK3282313.1"/>
    <property type="molecule type" value="Genomic_DNA"/>
</dbReference>
<dbReference type="InterPro" id="IPR000626">
    <property type="entry name" value="Ubiquitin-like_dom"/>
</dbReference>
<gene>
    <name evidence="3" type="ORF">CYMTET_9938</name>
</gene>
<dbReference type="InterPro" id="IPR036691">
    <property type="entry name" value="Endo/exonu/phosph_ase_sf"/>
</dbReference>
<dbReference type="Gene3D" id="3.60.10.10">
    <property type="entry name" value="Endonuclease/exonuclease/phosphatase"/>
    <property type="match status" value="1"/>
</dbReference>
<feature type="region of interest" description="Disordered" evidence="1">
    <location>
        <begin position="398"/>
        <end position="419"/>
    </location>
</feature>
<name>A0AAE0GQF5_9CHLO</name>
<comment type="caution">
    <text evidence="3">The sequence shown here is derived from an EMBL/GenBank/DDBJ whole genome shotgun (WGS) entry which is preliminary data.</text>
</comment>
<protein>
    <recommendedName>
        <fullName evidence="2">Ubiquitin-like domain-containing protein</fullName>
    </recommendedName>
</protein>
<sequence>MASPEGIVGHHLATFCPPLVQVLVRNLDGSTFPIMVRPRWLVDKLRVIIFERSGVPPHLRCLLMHAPVMQDGVSPGQLNLSSTLAPHIATDAYDNDDTRRRFVEAAHCSALLALHLSPLPRINLEAEGTFRGHDFSQKVCGGATRIAAINLAPQATSKRDSPQGRGWIVGKYVRDLGLDVALCSEVGRMTEPQLMGFREGLQAHNQVAVAALNTDTGSSTMIIFQGGNEASDVYRHKSGRLCFASLQSFWTFVDEAGVLKAETRTVRVRAIYGITGGSTREPDTEGRILEADLIRCTTRQLEEPRLSGCLIVIGGDFNCAEDPAVDAVGDRYRRRERSLFSAVLADSLLDFHRLHRPMEVLFTRTGKSGGRARLDYILVGEDRRILPIASAFHSSKTLLSDHDSPIPGPSGGASRARAT</sequence>
<dbReference type="InterPro" id="IPR029071">
    <property type="entry name" value="Ubiquitin-like_domsf"/>
</dbReference>
<dbReference type="SUPFAM" id="SSF54236">
    <property type="entry name" value="Ubiquitin-like"/>
    <property type="match status" value="1"/>
</dbReference>
<organism evidence="3 4">
    <name type="scientific">Cymbomonas tetramitiformis</name>
    <dbReference type="NCBI Taxonomy" id="36881"/>
    <lineage>
        <taxon>Eukaryota</taxon>
        <taxon>Viridiplantae</taxon>
        <taxon>Chlorophyta</taxon>
        <taxon>Pyramimonadophyceae</taxon>
        <taxon>Pyramimonadales</taxon>
        <taxon>Pyramimonadaceae</taxon>
        <taxon>Cymbomonas</taxon>
    </lineage>
</organism>
<accession>A0AAE0GQF5</accession>
<dbReference type="Proteomes" id="UP001190700">
    <property type="component" value="Unassembled WGS sequence"/>
</dbReference>